<evidence type="ECO:0000313" key="3">
    <source>
        <dbReference type="Proteomes" id="UP001174909"/>
    </source>
</evidence>
<evidence type="ECO:0000313" key="2">
    <source>
        <dbReference type="EMBL" id="CAI8021377.1"/>
    </source>
</evidence>
<feature type="compositionally biased region" description="Polar residues" evidence="1">
    <location>
        <begin position="15"/>
        <end position="28"/>
    </location>
</feature>
<evidence type="ECO:0000256" key="1">
    <source>
        <dbReference type="SAM" id="MobiDB-lite"/>
    </source>
</evidence>
<keyword evidence="3" id="KW-1185">Reference proteome</keyword>
<dbReference type="AlphaFoldDB" id="A0AA35S3D4"/>
<protein>
    <submittedName>
        <fullName evidence="2">Uncharacterized protein</fullName>
    </submittedName>
</protein>
<feature type="region of interest" description="Disordered" evidence="1">
    <location>
        <begin position="1"/>
        <end position="28"/>
    </location>
</feature>
<comment type="caution">
    <text evidence="2">The sequence shown here is derived from an EMBL/GenBank/DDBJ whole genome shotgun (WGS) entry which is preliminary data.</text>
</comment>
<organism evidence="2 3">
    <name type="scientific">Geodia barretti</name>
    <name type="common">Barrett's horny sponge</name>
    <dbReference type="NCBI Taxonomy" id="519541"/>
    <lineage>
        <taxon>Eukaryota</taxon>
        <taxon>Metazoa</taxon>
        <taxon>Porifera</taxon>
        <taxon>Demospongiae</taxon>
        <taxon>Heteroscleromorpha</taxon>
        <taxon>Tetractinellida</taxon>
        <taxon>Astrophorina</taxon>
        <taxon>Geodiidae</taxon>
        <taxon>Geodia</taxon>
    </lineage>
</organism>
<accession>A0AA35S3D4</accession>
<reference evidence="2" key="1">
    <citation type="submission" date="2023-03" db="EMBL/GenBank/DDBJ databases">
        <authorList>
            <person name="Steffen K."/>
            <person name="Cardenas P."/>
        </authorList>
    </citation>
    <scope>NUCLEOTIDE SEQUENCE</scope>
</reference>
<sequence length="28" mass="3210">MLTLETRPPEERTDLTLSPLTTKRLSIP</sequence>
<dbReference type="Proteomes" id="UP001174909">
    <property type="component" value="Unassembled WGS sequence"/>
</dbReference>
<name>A0AA35S3D4_GEOBA</name>
<proteinExistence type="predicted"/>
<dbReference type="EMBL" id="CASHTH010001894">
    <property type="protein sequence ID" value="CAI8021377.1"/>
    <property type="molecule type" value="Genomic_DNA"/>
</dbReference>
<gene>
    <name evidence="2" type="ORF">GBAR_LOCUS12692</name>
</gene>